<dbReference type="PANTHER" id="PTHR12810">
    <property type="entry name" value="MITOCHONDRIAL 28S RIBOSOMAL PROTEIN S29"/>
    <property type="match status" value="1"/>
</dbReference>
<dbReference type="AlphaFoldDB" id="A0AAW0DTT5"/>
<organism evidence="10 11">
    <name type="scientific">Favolaschia claudopus</name>
    <dbReference type="NCBI Taxonomy" id="2862362"/>
    <lineage>
        <taxon>Eukaryota</taxon>
        <taxon>Fungi</taxon>
        <taxon>Dikarya</taxon>
        <taxon>Basidiomycota</taxon>
        <taxon>Agaricomycotina</taxon>
        <taxon>Agaricomycetes</taxon>
        <taxon>Agaricomycetidae</taxon>
        <taxon>Agaricales</taxon>
        <taxon>Marasmiineae</taxon>
        <taxon>Mycenaceae</taxon>
        <taxon>Favolaschia</taxon>
    </lineage>
</organism>
<evidence type="ECO:0000256" key="6">
    <source>
        <dbReference type="ARBA" id="ARBA00023274"/>
    </source>
</evidence>
<dbReference type="GO" id="GO:0005763">
    <property type="term" value="C:mitochondrial small ribosomal subunit"/>
    <property type="evidence" value="ECO:0007669"/>
    <property type="project" value="TreeGrafter"/>
</dbReference>
<evidence type="ECO:0000256" key="1">
    <source>
        <dbReference type="ARBA" id="ARBA00004173"/>
    </source>
</evidence>
<dbReference type="InterPro" id="IPR019368">
    <property type="entry name" value="Ribosomal_mS29"/>
</dbReference>
<keyword evidence="4" id="KW-0689">Ribosomal protein</keyword>
<keyword evidence="3" id="KW-0809">Transit peptide</keyword>
<comment type="similarity">
    <text evidence="2">Belongs to the mitochondrion-specific ribosomal protein mS29 family.</text>
</comment>
<feature type="compositionally biased region" description="Acidic residues" evidence="9">
    <location>
        <begin position="831"/>
        <end position="840"/>
    </location>
</feature>
<evidence type="ECO:0000256" key="7">
    <source>
        <dbReference type="ARBA" id="ARBA00035140"/>
    </source>
</evidence>
<feature type="region of interest" description="Disordered" evidence="9">
    <location>
        <begin position="420"/>
        <end position="446"/>
    </location>
</feature>
<name>A0AAW0DTT5_9AGAR</name>
<evidence type="ECO:0000256" key="5">
    <source>
        <dbReference type="ARBA" id="ARBA00023128"/>
    </source>
</evidence>
<gene>
    <name evidence="10" type="ORF">R3P38DRAFT_2846489</name>
</gene>
<feature type="coiled-coil region" evidence="8">
    <location>
        <begin position="501"/>
        <end position="528"/>
    </location>
</feature>
<dbReference type="Pfam" id="PF10236">
    <property type="entry name" value="DAP3"/>
    <property type="match status" value="1"/>
</dbReference>
<keyword evidence="6" id="KW-0687">Ribonucleoprotein</keyword>
<dbReference type="EMBL" id="JAWWNJ010000005">
    <property type="protein sequence ID" value="KAK7055339.1"/>
    <property type="molecule type" value="Genomic_DNA"/>
</dbReference>
<comment type="subcellular location">
    <subcellularLocation>
        <location evidence="1">Mitochondrion</location>
    </subcellularLocation>
</comment>
<keyword evidence="5" id="KW-0496">Mitochondrion</keyword>
<keyword evidence="8" id="KW-0175">Coiled coil</keyword>
<dbReference type="PANTHER" id="PTHR12810:SF0">
    <property type="entry name" value="SMALL RIBOSOMAL SUBUNIT PROTEIN MS29"/>
    <property type="match status" value="1"/>
</dbReference>
<feature type="region of interest" description="Disordered" evidence="9">
    <location>
        <begin position="831"/>
        <end position="850"/>
    </location>
</feature>
<comment type="caution">
    <text evidence="10">The sequence shown here is derived from an EMBL/GenBank/DDBJ whole genome shotgun (WGS) entry which is preliminary data.</text>
</comment>
<feature type="region of interest" description="Disordered" evidence="9">
    <location>
        <begin position="604"/>
        <end position="652"/>
    </location>
</feature>
<reference evidence="10 11" key="1">
    <citation type="journal article" date="2024" name="J Genomics">
        <title>Draft genome sequencing and assembly of Favolaschia claudopus CIRM-BRFM 2984 isolated from oak limbs.</title>
        <authorList>
            <person name="Navarro D."/>
            <person name="Drula E."/>
            <person name="Chaduli D."/>
            <person name="Cazenave R."/>
            <person name="Ahrendt S."/>
            <person name="Wang J."/>
            <person name="Lipzen A."/>
            <person name="Daum C."/>
            <person name="Barry K."/>
            <person name="Grigoriev I.V."/>
            <person name="Favel A."/>
            <person name="Rosso M.N."/>
            <person name="Martin F."/>
        </authorList>
    </citation>
    <scope>NUCLEOTIDE SEQUENCE [LARGE SCALE GENOMIC DNA]</scope>
    <source>
        <strain evidence="10 11">CIRM-BRFM 2984</strain>
    </source>
</reference>
<dbReference type="Proteomes" id="UP001362999">
    <property type="component" value="Unassembled WGS sequence"/>
</dbReference>
<proteinExistence type="inferred from homology"/>
<evidence type="ECO:0000256" key="3">
    <source>
        <dbReference type="ARBA" id="ARBA00022946"/>
    </source>
</evidence>
<keyword evidence="11" id="KW-1185">Reference proteome</keyword>
<protein>
    <recommendedName>
        <fullName evidence="7">Small ribosomal subunit protein mS29</fullName>
    </recommendedName>
</protein>
<evidence type="ECO:0000313" key="10">
    <source>
        <dbReference type="EMBL" id="KAK7055339.1"/>
    </source>
</evidence>
<sequence length="885" mass="96417">MFLLGRGLLGPPPLLRFGVRYKKKKSAYAVASPNQNAKGKNGKAVIQRDAMGRPIVKQREKSLGTFRPLGAGGLTHELFESDGPGRVELDVAPLRPRMLAPGIPTRFHDMDPTSPIRVYGMPKHMLLEFRMLGAPCSITTSTTLSLIRALEESKDVPARLALNGRSGVGKSFLVLQTAQYAAASRQWIVLYIPRARHFVDSTTPYQYSLASRTYLQPRAAYQTLSRLARANAHLLRELKTQTQIALPDGGRSFSAGTPLTDVINTGLGASGEAPSAEVLLRAPFVLEAVLSELGAQEQFPVLIAIDDFQALCGRSLYKDPRFRPIRPHHLSMPRLLLEYAGGRKKLARGLVLTALTRSDPQFPVPPQLADALRLGDEFTPSPRSVNYRRSAQLAAYLEGEVEEPPDPFAFLDLELSEDADSELVSASERADESPLDETDLAEDEQDPQWTGWTAYDLPAYEDSVSPDVVNPFPVPKPTEEWRTMVLPRENGEEIPDDAEELGGLVDSREDVEGDAEELEENGSLAAEQEEQQEMVNKGKSGQNKVRMVRALRAVRVPDALTVREAAGLFEVWMDAGVLRTGGQRRLASRTELDTQQSYSAIKKEVDTDPETAYDSELADSVPSNAASSSPNPPPFAFPSQSQSPTATNPASFSSVFGAKSFEKRGSADATPATPESEEAEFARLQAELRSGEYAEVRLLEQDIAGERWKWERAVEDVRVESLDAASVRELRAAEHEAMEGEEGVVAEADNAVSAEEDFVRAAEALAHEGGEGEIDAVVETPLDLGSDPQIARLVSEGVRDALADPESVADLLRTNVANADEILTGHETIEGMEDEDDDEDAGRAVSGVKVEDESGADELFLSKYLESSGNARTFVKGLIGTLQTS</sequence>
<dbReference type="GO" id="GO:0003735">
    <property type="term" value="F:structural constituent of ribosome"/>
    <property type="evidence" value="ECO:0007669"/>
    <property type="project" value="TreeGrafter"/>
</dbReference>
<evidence type="ECO:0000256" key="4">
    <source>
        <dbReference type="ARBA" id="ARBA00022980"/>
    </source>
</evidence>
<evidence type="ECO:0000256" key="8">
    <source>
        <dbReference type="SAM" id="Coils"/>
    </source>
</evidence>
<feature type="compositionally biased region" description="Acidic residues" evidence="9">
    <location>
        <begin position="433"/>
        <end position="446"/>
    </location>
</feature>
<evidence type="ECO:0000256" key="9">
    <source>
        <dbReference type="SAM" id="MobiDB-lite"/>
    </source>
</evidence>
<evidence type="ECO:0000313" key="11">
    <source>
        <dbReference type="Proteomes" id="UP001362999"/>
    </source>
</evidence>
<feature type="compositionally biased region" description="Acidic residues" evidence="9">
    <location>
        <begin position="607"/>
        <end position="617"/>
    </location>
</feature>
<evidence type="ECO:0000256" key="2">
    <source>
        <dbReference type="ARBA" id="ARBA00009863"/>
    </source>
</evidence>
<accession>A0AAW0DTT5</accession>